<gene>
    <name evidence="3" type="ORF">ZIOFF_032288</name>
</gene>
<proteinExistence type="predicted"/>
<feature type="domain" description="PHL" evidence="2">
    <location>
        <begin position="700"/>
        <end position="727"/>
    </location>
</feature>
<dbReference type="Pfam" id="PF20474">
    <property type="entry name" value="PHL"/>
    <property type="match status" value="1"/>
</dbReference>
<evidence type="ECO:0000259" key="2">
    <source>
        <dbReference type="Pfam" id="PF20474"/>
    </source>
</evidence>
<feature type="region of interest" description="Disordered" evidence="1">
    <location>
        <begin position="72"/>
        <end position="106"/>
    </location>
</feature>
<dbReference type="GO" id="GO:0000124">
    <property type="term" value="C:SAGA complex"/>
    <property type="evidence" value="ECO:0007669"/>
    <property type="project" value="InterPro"/>
</dbReference>
<dbReference type="Proteomes" id="UP000734854">
    <property type="component" value="Unassembled WGS sequence"/>
</dbReference>
<dbReference type="GO" id="GO:0003712">
    <property type="term" value="F:transcription coregulator activity"/>
    <property type="evidence" value="ECO:0007669"/>
    <property type="project" value="InterPro"/>
</dbReference>
<keyword evidence="4" id="KW-1185">Reference proteome</keyword>
<dbReference type="InterPro" id="IPR046467">
    <property type="entry name" value="PHL_dom"/>
</dbReference>
<comment type="caution">
    <text evidence="3">The sequence shown here is derived from an EMBL/GenBank/DDBJ whole genome shotgun (WGS) entry which is preliminary data.</text>
</comment>
<dbReference type="EMBL" id="JACMSC010000009">
    <property type="protein sequence ID" value="KAG6506954.1"/>
    <property type="molecule type" value="Genomic_DNA"/>
</dbReference>
<reference evidence="3 4" key="1">
    <citation type="submission" date="2020-08" db="EMBL/GenBank/DDBJ databases">
        <title>Plant Genome Project.</title>
        <authorList>
            <person name="Zhang R.-G."/>
        </authorList>
    </citation>
    <scope>NUCLEOTIDE SEQUENCE [LARGE SCALE GENOMIC DNA]</scope>
    <source>
        <tissue evidence="3">Rhizome</tissue>
    </source>
</reference>
<protein>
    <recommendedName>
        <fullName evidence="2">PHL domain-containing protein</fullName>
    </recommendedName>
</protein>
<sequence length="999" mass="111510">MSPKPLFPSSPTLILPLVPRFQSPVRCSSLALRSDPVHLAALPICFVRWLTYTSMVISFKLSRVGTRYRPRVRSEPESLALEDRTSGRPKSDESPKHENQSPCLTDCSNQSGEHVASFSLNLYPDGFYIRKPTEGMLLPPLQDVSELLHPYDGISETLFSVPTGIIKGLLTDVLAGIIKDSSLTSSPLQKEAIENGWLPGNILDDIPCKYYKGSVFFQKVCLRMSTEDVVRDMQSISDDSWSYNDFLQVESQIIKALHPKLYLHPKSSLKRFFEEPVSKKLDLGIKWRWTKKQHKKHEFGSKSIPTDISGSRTIENIKQQTSGSPKHATLTFAVNTFLGSMPRIQQSSDLNGAPLHASQMISKPCNVPYAGWSISPLVHTAVDSITQGRCKASHRIGNQLHAESSRTCVVKIPKKGSPRFHPPQLGKDALSGLEEKTAVCLQKQQGVQNNQFVYLSNHCSTTDTSTVKVPDEVTSVSIRNKESKQKLPMINYLSFHSLLDDSLHIQRIPNQGDTCRKRKFTRCSQVSTDSPDKLVAKKTVHLPTHRFSFPEVTAAKLHLEDTVILSTDSVETGSLAFVPDIPLDNTEIPSHISDDEVDKTNILKKLSIIQEITQRHRLGLKVNKADSCKTTREFKHSIKPPDDLFINEDIQGIGGSYWLFFPYEQYCKLALTGLDPSNHMVVANIIYSTDKYSSDYLHLKSHYADLFAAQFTSLMERDGYKLVNNNTSEDKTDHSSCSFTSSNNCMPTAQLHSCSHQRSAVSTRIAPSASLTRPPKIDVMQQQLCVGIPNSVRPLSLVPFQQSPQPPQGNLQSKMASVIAEYDNLCRPHVSGSNISQMPGTNNSCQPISHGGFNKTNHAIDMANQRQTHRLGMDINFGMKHQRNGHGTMITRPLLDHPPVRSNAFLLQGRGKSPQLSNKSSMNLYSLAHRQQYHVQSDSSEGLLSSQNLQCQQSDENGQHLQLIVSLMTLLYAKLDMTPFVGLRLSRTFDSTYSSSSVY</sequence>
<evidence type="ECO:0000313" key="4">
    <source>
        <dbReference type="Proteomes" id="UP000734854"/>
    </source>
</evidence>
<feature type="compositionally biased region" description="Basic and acidic residues" evidence="1">
    <location>
        <begin position="72"/>
        <end position="99"/>
    </location>
</feature>
<dbReference type="PANTHER" id="PTHR13526">
    <property type="entry name" value="TRANSCRIPTION FACTOR SPT20 HOMOLOG"/>
    <property type="match status" value="1"/>
</dbReference>
<organism evidence="3 4">
    <name type="scientific">Zingiber officinale</name>
    <name type="common">Ginger</name>
    <name type="synonym">Amomum zingiber</name>
    <dbReference type="NCBI Taxonomy" id="94328"/>
    <lineage>
        <taxon>Eukaryota</taxon>
        <taxon>Viridiplantae</taxon>
        <taxon>Streptophyta</taxon>
        <taxon>Embryophyta</taxon>
        <taxon>Tracheophyta</taxon>
        <taxon>Spermatophyta</taxon>
        <taxon>Magnoliopsida</taxon>
        <taxon>Liliopsida</taxon>
        <taxon>Zingiberales</taxon>
        <taxon>Zingiberaceae</taxon>
        <taxon>Zingiber</taxon>
    </lineage>
</organism>
<accession>A0A8J5GG27</accession>
<dbReference type="AlphaFoldDB" id="A0A8J5GG27"/>
<dbReference type="InterPro" id="IPR021950">
    <property type="entry name" value="Spt20"/>
</dbReference>
<evidence type="ECO:0000313" key="3">
    <source>
        <dbReference type="EMBL" id="KAG6506954.1"/>
    </source>
</evidence>
<dbReference type="PANTHER" id="PTHR13526:SF8">
    <property type="entry name" value="TRANSCRIPTION FACTOR SPT20 HOMOLOG"/>
    <property type="match status" value="1"/>
</dbReference>
<evidence type="ECO:0000256" key="1">
    <source>
        <dbReference type="SAM" id="MobiDB-lite"/>
    </source>
</evidence>
<name>A0A8J5GG27_ZINOF</name>
<dbReference type="GO" id="GO:0006357">
    <property type="term" value="P:regulation of transcription by RNA polymerase II"/>
    <property type="evidence" value="ECO:0007669"/>
    <property type="project" value="TreeGrafter"/>
</dbReference>